<gene>
    <name evidence="2" type="ORF">MYCIT1_LOCUS21658</name>
</gene>
<keyword evidence="1" id="KW-1133">Transmembrane helix</keyword>
<evidence type="ECO:0000313" key="3">
    <source>
        <dbReference type="Proteomes" id="UP001295794"/>
    </source>
</evidence>
<protein>
    <submittedName>
        <fullName evidence="2">Uncharacterized protein</fullName>
    </submittedName>
</protein>
<dbReference type="EMBL" id="CAVNYO010000403">
    <property type="protein sequence ID" value="CAK5274438.1"/>
    <property type="molecule type" value="Genomic_DNA"/>
</dbReference>
<keyword evidence="1" id="KW-0812">Transmembrane</keyword>
<feature type="transmembrane region" description="Helical" evidence="1">
    <location>
        <begin position="121"/>
        <end position="141"/>
    </location>
</feature>
<feature type="transmembrane region" description="Helical" evidence="1">
    <location>
        <begin position="41"/>
        <end position="60"/>
    </location>
</feature>
<evidence type="ECO:0000256" key="1">
    <source>
        <dbReference type="SAM" id="Phobius"/>
    </source>
</evidence>
<feature type="non-terminal residue" evidence="2">
    <location>
        <position position="210"/>
    </location>
</feature>
<organism evidence="2 3">
    <name type="scientific">Mycena citricolor</name>
    <dbReference type="NCBI Taxonomy" id="2018698"/>
    <lineage>
        <taxon>Eukaryota</taxon>
        <taxon>Fungi</taxon>
        <taxon>Dikarya</taxon>
        <taxon>Basidiomycota</taxon>
        <taxon>Agaricomycotina</taxon>
        <taxon>Agaricomycetes</taxon>
        <taxon>Agaricomycetidae</taxon>
        <taxon>Agaricales</taxon>
        <taxon>Marasmiineae</taxon>
        <taxon>Mycenaceae</taxon>
        <taxon>Mycena</taxon>
    </lineage>
</organism>
<sequence>GPEHAVISGSARRSPRSLLRVRRSFVPDRFLFAPLASLSRTILLVLLVQNTLILILILSVPTGSPDLREAAPKHPQGILVGGARRTMTSYISIPIPTAVVLSTVNSFLAPPGPSSSFRFEAAIVALCIILFIGLIGALQCMHNSWRQARQRRHFSEDLERQRLMHEYLCLERQADAWKDAPCPPYEPSPPAYLAEAPESWTSSRPVELLH</sequence>
<proteinExistence type="predicted"/>
<evidence type="ECO:0000313" key="2">
    <source>
        <dbReference type="EMBL" id="CAK5274438.1"/>
    </source>
</evidence>
<name>A0AAD2HE36_9AGAR</name>
<dbReference type="AlphaFoldDB" id="A0AAD2HE36"/>
<accession>A0AAD2HE36</accession>
<feature type="transmembrane region" description="Helical" evidence="1">
    <location>
        <begin position="90"/>
        <end position="109"/>
    </location>
</feature>
<comment type="caution">
    <text evidence="2">The sequence shown here is derived from an EMBL/GenBank/DDBJ whole genome shotgun (WGS) entry which is preliminary data.</text>
</comment>
<dbReference type="Proteomes" id="UP001295794">
    <property type="component" value="Unassembled WGS sequence"/>
</dbReference>
<keyword evidence="3" id="KW-1185">Reference proteome</keyword>
<keyword evidence="1" id="KW-0472">Membrane</keyword>
<reference evidence="2" key="1">
    <citation type="submission" date="2023-11" db="EMBL/GenBank/DDBJ databases">
        <authorList>
            <person name="De Vega J J."/>
            <person name="De Vega J J."/>
        </authorList>
    </citation>
    <scope>NUCLEOTIDE SEQUENCE</scope>
</reference>